<evidence type="ECO:0000259" key="7">
    <source>
        <dbReference type="SMART" id="SM00382"/>
    </source>
</evidence>
<evidence type="ECO:0000256" key="4">
    <source>
        <dbReference type="ARBA" id="ARBA00022932"/>
    </source>
</evidence>
<sequence>MSEPTALYRKYRPKAFKDVIGQEHIVKTLEGALKLGNIFHAYLFAGSRGTGKTTLARIVAREIGASVNDIYEIDAASNNGVDEMRLLNEAVSTLPLESTYKVYIFDEVHMFSKSAFNALLKTLEEPPKHVVFIFATTEIDKLPETVISRCQVFQLKKPTREILKQSISVVAKKEGFTLDAGAADLIALLGDGSFRDAQGILQKVLSASKDKKVALAEVEMVTGAPRGEIVNGFIEALEAKKLPQAIASLHQALAANVDAKVFLKLVLQKLRLVLLLKYAKEMEKEISEEVSPDDFAFIKKLASAADSSISSVLLSELLVAYDAVGRAYIPALPIELALVRLFGAGR</sequence>
<comment type="caution">
    <text evidence="8">The sequence shown here is derived from an EMBL/GenBank/DDBJ whole genome shotgun (WGS) entry which is preliminary data.</text>
</comment>
<keyword evidence="6" id="KW-0547">Nucleotide-binding</keyword>
<comment type="catalytic activity">
    <reaction evidence="5 6">
        <text>DNA(n) + a 2'-deoxyribonucleoside 5'-triphosphate = DNA(n+1) + diphosphate</text>
        <dbReference type="Rhea" id="RHEA:22508"/>
        <dbReference type="Rhea" id="RHEA-COMP:17339"/>
        <dbReference type="Rhea" id="RHEA-COMP:17340"/>
        <dbReference type="ChEBI" id="CHEBI:33019"/>
        <dbReference type="ChEBI" id="CHEBI:61560"/>
        <dbReference type="ChEBI" id="CHEBI:173112"/>
        <dbReference type="EC" id="2.7.7.7"/>
    </reaction>
</comment>
<dbReference type="GO" id="GO:0005524">
    <property type="term" value="F:ATP binding"/>
    <property type="evidence" value="ECO:0007669"/>
    <property type="project" value="UniProtKB-KW"/>
</dbReference>
<evidence type="ECO:0000313" key="8">
    <source>
        <dbReference type="EMBL" id="KKW09441.1"/>
    </source>
</evidence>
<dbReference type="GO" id="GO:0003887">
    <property type="term" value="F:DNA-directed DNA polymerase activity"/>
    <property type="evidence" value="ECO:0007669"/>
    <property type="project" value="UniProtKB-KW"/>
</dbReference>
<dbReference type="CDD" id="cd00009">
    <property type="entry name" value="AAA"/>
    <property type="match status" value="1"/>
</dbReference>
<keyword evidence="6" id="KW-0067">ATP-binding</keyword>
<dbReference type="Pfam" id="PF13177">
    <property type="entry name" value="DNA_pol3_delta2"/>
    <property type="match status" value="1"/>
</dbReference>
<dbReference type="Proteomes" id="UP000033965">
    <property type="component" value="Unassembled WGS sequence"/>
</dbReference>
<dbReference type="SUPFAM" id="SSF52540">
    <property type="entry name" value="P-loop containing nucleoside triphosphate hydrolases"/>
    <property type="match status" value="1"/>
</dbReference>
<protein>
    <recommendedName>
        <fullName evidence="6">DNA polymerase III subunit gamma/tau</fullName>
        <ecNumber evidence="6">2.7.7.7</ecNumber>
    </recommendedName>
</protein>
<comment type="function">
    <text evidence="6">DNA polymerase III is a complex, multichain enzyme responsible for most of the replicative synthesis in bacteria. This DNA polymerase also exhibits 3' to 5' exonuclease activity.</text>
</comment>
<dbReference type="GO" id="GO:0003677">
    <property type="term" value="F:DNA binding"/>
    <property type="evidence" value="ECO:0007669"/>
    <property type="project" value="InterPro"/>
</dbReference>
<dbReference type="InterPro" id="IPR012763">
    <property type="entry name" value="DNA_pol_III_sug/sutau_N"/>
</dbReference>
<dbReference type="PANTHER" id="PTHR11669:SF0">
    <property type="entry name" value="PROTEIN STICHEL-LIKE 2"/>
    <property type="match status" value="1"/>
</dbReference>
<dbReference type="InterPro" id="IPR027417">
    <property type="entry name" value="P-loop_NTPase"/>
</dbReference>
<evidence type="ECO:0000256" key="6">
    <source>
        <dbReference type="RuleBase" id="RU364063"/>
    </source>
</evidence>
<dbReference type="NCBIfam" id="TIGR02397">
    <property type="entry name" value="dnaX_nterm"/>
    <property type="match status" value="1"/>
</dbReference>
<dbReference type="AlphaFoldDB" id="A0A0G1VSJ5"/>
<evidence type="ECO:0000256" key="5">
    <source>
        <dbReference type="ARBA" id="ARBA00049244"/>
    </source>
</evidence>
<feature type="domain" description="AAA+ ATPase" evidence="7">
    <location>
        <begin position="38"/>
        <end position="158"/>
    </location>
</feature>
<comment type="subunit">
    <text evidence="6">DNA polymerase III contains a core (composed of alpha, epsilon and theta chains) that associates with a tau subunit. This core dimerizes to form the POLIII' complex. PolIII' associates with the gamma complex (composed of gamma, delta, delta', psi and chi chains) and with the beta chain to form the complete DNA polymerase III complex.</text>
</comment>
<evidence type="ECO:0000256" key="1">
    <source>
        <dbReference type="ARBA" id="ARBA00022679"/>
    </source>
</evidence>
<dbReference type="InterPro" id="IPR008921">
    <property type="entry name" value="DNA_pol3_clamp-load_cplx_C"/>
</dbReference>
<dbReference type="Pfam" id="PF12169">
    <property type="entry name" value="DNA_pol3_gamma3"/>
    <property type="match status" value="1"/>
</dbReference>
<dbReference type="Gene3D" id="1.20.272.10">
    <property type="match status" value="1"/>
</dbReference>
<dbReference type="SMART" id="SM00382">
    <property type="entry name" value="AAA"/>
    <property type="match status" value="1"/>
</dbReference>
<organism evidence="8 9">
    <name type="scientific">Candidatus Kaiserbacteria bacterium GW2011_GWA2_49_19</name>
    <dbReference type="NCBI Taxonomy" id="1618669"/>
    <lineage>
        <taxon>Bacteria</taxon>
        <taxon>Candidatus Kaiseribacteriota</taxon>
    </lineage>
</organism>
<dbReference type="EMBL" id="LCPZ01000001">
    <property type="protein sequence ID" value="KKW09441.1"/>
    <property type="molecule type" value="Genomic_DNA"/>
</dbReference>
<keyword evidence="4 6" id="KW-0239">DNA-directed DNA polymerase</keyword>
<reference evidence="8 9" key="1">
    <citation type="journal article" date="2015" name="Nature">
        <title>rRNA introns, odd ribosomes, and small enigmatic genomes across a large radiation of phyla.</title>
        <authorList>
            <person name="Brown C.T."/>
            <person name="Hug L.A."/>
            <person name="Thomas B.C."/>
            <person name="Sharon I."/>
            <person name="Castelle C.J."/>
            <person name="Singh A."/>
            <person name="Wilkins M.J."/>
            <person name="Williams K.H."/>
            <person name="Banfield J.F."/>
        </authorList>
    </citation>
    <scope>NUCLEOTIDE SEQUENCE [LARGE SCALE GENOMIC DNA]</scope>
</reference>
<dbReference type="InterPro" id="IPR050238">
    <property type="entry name" value="DNA_Rep/Repair_Clamp_Loader"/>
</dbReference>
<dbReference type="PANTHER" id="PTHR11669">
    <property type="entry name" value="REPLICATION FACTOR C / DNA POLYMERASE III GAMMA-TAU SUBUNIT"/>
    <property type="match status" value="1"/>
</dbReference>
<dbReference type="GO" id="GO:0006261">
    <property type="term" value="P:DNA-templated DNA replication"/>
    <property type="evidence" value="ECO:0007669"/>
    <property type="project" value="TreeGrafter"/>
</dbReference>
<dbReference type="GO" id="GO:0009360">
    <property type="term" value="C:DNA polymerase III complex"/>
    <property type="evidence" value="ECO:0007669"/>
    <property type="project" value="InterPro"/>
</dbReference>
<keyword evidence="3 6" id="KW-0235">DNA replication</keyword>
<dbReference type="SUPFAM" id="SSF48019">
    <property type="entry name" value="post-AAA+ oligomerization domain-like"/>
    <property type="match status" value="1"/>
</dbReference>
<keyword evidence="2 6" id="KW-0548">Nucleotidyltransferase</keyword>
<evidence type="ECO:0000256" key="2">
    <source>
        <dbReference type="ARBA" id="ARBA00022695"/>
    </source>
</evidence>
<evidence type="ECO:0000313" key="9">
    <source>
        <dbReference type="Proteomes" id="UP000033965"/>
    </source>
</evidence>
<gene>
    <name evidence="6" type="primary">dnaX</name>
    <name evidence="8" type="ORF">UY44_C0001G0006</name>
</gene>
<dbReference type="InterPro" id="IPR003593">
    <property type="entry name" value="AAA+_ATPase"/>
</dbReference>
<dbReference type="EC" id="2.7.7.7" evidence="6"/>
<name>A0A0G1VSJ5_9BACT</name>
<proteinExistence type="inferred from homology"/>
<dbReference type="PATRIC" id="fig|1618669.3.peg.7"/>
<evidence type="ECO:0000256" key="3">
    <source>
        <dbReference type="ARBA" id="ARBA00022705"/>
    </source>
</evidence>
<dbReference type="Gene3D" id="3.40.50.300">
    <property type="entry name" value="P-loop containing nucleotide triphosphate hydrolases"/>
    <property type="match status" value="1"/>
</dbReference>
<keyword evidence="1 6" id="KW-0808">Transferase</keyword>
<comment type="similarity">
    <text evidence="6">Belongs to the DnaX/STICHEL family.</text>
</comment>
<dbReference type="Gene3D" id="1.10.8.60">
    <property type="match status" value="1"/>
</dbReference>
<dbReference type="InterPro" id="IPR022754">
    <property type="entry name" value="DNA_pol_III_gamma-3"/>
</dbReference>
<accession>A0A0G1VSJ5</accession>